<evidence type="ECO:0000313" key="3">
    <source>
        <dbReference type="Proteomes" id="UP000334990"/>
    </source>
</evidence>
<feature type="region of interest" description="Disordered" evidence="1">
    <location>
        <begin position="221"/>
        <end position="246"/>
    </location>
</feature>
<gene>
    <name evidence="2" type="ORF">Acor_55710</name>
</gene>
<keyword evidence="3" id="KW-1185">Reference proteome</keyword>
<dbReference type="AlphaFoldDB" id="A0A5M3W394"/>
<proteinExistence type="predicted"/>
<evidence type="ECO:0000313" key="2">
    <source>
        <dbReference type="EMBL" id="GES03505.1"/>
    </source>
</evidence>
<protein>
    <submittedName>
        <fullName evidence="2">Uncharacterized protein</fullName>
    </submittedName>
</protein>
<dbReference type="Proteomes" id="UP000334990">
    <property type="component" value="Unassembled WGS sequence"/>
</dbReference>
<dbReference type="EMBL" id="BLAD01000069">
    <property type="protein sequence ID" value="GES03505.1"/>
    <property type="molecule type" value="Genomic_DNA"/>
</dbReference>
<accession>A0A5M3W394</accession>
<comment type="caution">
    <text evidence="2">The sequence shown here is derived from an EMBL/GenBank/DDBJ whole genome shotgun (WGS) entry which is preliminary data.</text>
</comment>
<sequence>MVVLGLAVIAGLGVVVGNDGGGDSTNDVSANGLGPAASVGGLVAVPTERRRIIIDLGEATKHAAKIMVGGVVEDLSTEPAAGTSGHPWADIDIAQNTGGLAVILTQSGNPFATVPVWSLPGLTPQSFVADCGAASIGQTLLSPWAARPDALSVSFINTLARSEPTSSVLLDHAERLCTRIALNPDADGTPPPPAELRAQAKLLCALDGRMADIRAAIDSGERPATTGTSTECPAIQSRGGALSEPNRDAATHSVTREPDIEACDLPMWRFNDTNPAGTSPFIVCSDGVTNRVVNRSPAVAFFYESGKPPAKPLGAVPGEVISVPNLEKIALAILVDVGRLVVRGVKAVGCTVLGWFGISFAPCQNPDALTESQVAKLFEIIRPGGAKFTGPPRYYSVAWGDAAGVPAGLDIRRPEAYSHALTFLNYAVLPVLGMVLNRDVVLDLSSIDSPEKQVLLDQLAGHVSAAEGNDLEFVVNMAKTILTNPELLAKFVVVFLPSLVTGGTDAVRWLRRTFGYLKKLPVLGYIDLAAQVVGLVSNSVEMVISLVRLSKVGSYPAYVSWPSYMTGEEASALPVGTCVPPASGAALPVNAVRLPACLLPVDADLDGDRVPERLVLWSDAGAPMGGAAYLADGRIRAWALASPSLPGAGRLSAAVRRLDDSPRQQVSVDMGGAAVLVGLTREGALQAIRYGDGHNQGRVFGIPPAHDAHHTGCVSDGTRRLLVTTITNPAKPSGARVASFYYALDSGDLTLRMVNYNGAYTGQPGRFQGVDCAQEQVPHVRLPIAMAPDSGGPLHHELQAARAVEMLIDAAYAGDAGQAAALLGGILPVPGFDAYSLGVWTVLHQNASALAEASETPAACAQRIRRVEQPFLYCVVQNAGGAWDFRVASTGDNYVVVAASHRTWPPVEHA</sequence>
<evidence type="ECO:0000256" key="1">
    <source>
        <dbReference type="SAM" id="MobiDB-lite"/>
    </source>
</evidence>
<organism evidence="2 3">
    <name type="scientific">Acrocarpospora corrugata</name>
    <dbReference type="NCBI Taxonomy" id="35763"/>
    <lineage>
        <taxon>Bacteria</taxon>
        <taxon>Bacillati</taxon>
        <taxon>Actinomycetota</taxon>
        <taxon>Actinomycetes</taxon>
        <taxon>Streptosporangiales</taxon>
        <taxon>Streptosporangiaceae</taxon>
        <taxon>Acrocarpospora</taxon>
    </lineage>
</organism>
<reference evidence="2 3" key="1">
    <citation type="submission" date="2019-10" db="EMBL/GenBank/DDBJ databases">
        <title>Whole genome shotgun sequence of Acrocarpospora corrugata NBRC 13972.</title>
        <authorList>
            <person name="Ichikawa N."/>
            <person name="Kimura A."/>
            <person name="Kitahashi Y."/>
            <person name="Komaki H."/>
            <person name="Oguchi A."/>
        </authorList>
    </citation>
    <scope>NUCLEOTIDE SEQUENCE [LARGE SCALE GENOMIC DNA]</scope>
    <source>
        <strain evidence="2 3">NBRC 13972</strain>
    </source>
</reference>
<name>A0A5M3W394_9ACTN</name>